<dbReference type="Proteomes" id="UP000275385">
    <property type="component" value="Unassembled WGS sequence"/>
</dbReference>
<dbReference type="OrthoDB" id="5233228at2759"/>
<evidence type="ECO:0000313" key="3">
    <source>
        <dbReference type="Proteomes" id="UP000275385"/>
    </source>
</evidence>
<proteinExistence type="predicted"/>
<evidence type="ECO:0008006" key="4">
    <source>
        <dbReference type="Google" id="ProtNLM"/>
    </source>
</evidence>
<gene>
    <name evidence="2" type="ORF">DL546_005043</name>
</gene>
<comment type="caution">
    <text evidence="2">The sequence shown here is derived from an EMBL/GenBank/DDBJ whole genome shotgun (WGS) entry which is preliminary data.</text>
</comment>
<feature type="chain" id="PRO_5019445489" description="CBM-cenC domain-containing protein" evidence="1">
    <location>
        <begin position="17"/>
        <end position="339"/>
    </location>
</feature>
<protein>
    <recommendedName>
        <fullName evidence="4">CBM-cenC domain-containing protein</fullName>
    </recommendedName>
</protein>
<dbReference type="AlphaFoldDB" id="A0A420Y1J2"/>
<dbReference type="Gene3D" id="2.60.120.260">
    <property type="entry name" value="Galactose-binding domain-like"/>
    <property type="match status" value="1"/>
</dbReference>
<sequence length="339" mass="35207">MRHFASLLGFAAVVSARCSVVPCAGKCAQAVSQDPEVGASFCSSFLSLAPATRTVTQVDVAESTHTNVETITSTLTLIDSTSTTTLASTITVYQKRQAAGPAETISASCSSNAARLSSACNCFFGSTTSTSTATVTESSTSTSIYEETTTSTEIATVSEVAIATATPSLVIPANPIVNGDFENYITTGNIAPWTDTTATTGGTVQIINGVNPCTATGYCAGGRVVVRVYPPTTGGVNDYTALVETFNARPSTTYTVSFVYRCLNFDASTGIDVYYQGSRAGGITCPAGNSAAFNMASGIQFTTDATGAGQIQIRFLNPNRLLYTYFYADQFTATAVTSN</sequence>
<keyword evidence="1" id="KW-0732">Signal</keyword>
<accession>A0A420Y1J2</accession>
<reference evidence="2 3" key="1">
    <citation type="submission" date="2018-08" db="EMBL/GenBank/DDBJ databases">
        <title>Draft genome of the lignicolous fungus Coniochaeta pulveracea.</title>
        <authorList>
            <person name="Borstlap C.J."/>
            <person name="De Witt R.N."/>
            <person name="Botha A."/>
            <person name="Volschenk H."/>
        </authorList>
    </citation>
    <scope>NUCLEOTIDE SEQUENCE [LARGE SCALE GENOMIC DNA]</scope>
    <source>
        <strain evidence="2 3">CAB683</strain>
    </source>
</reference>
<name>A0A420Y1J2_9PEZI</name>
<organism evidence="2 3">
    <name type="scientific">Coniochaeta pulveracea</name>
    <dbReference type="NCBI Taxonomy" id="177199"/>
    <lineage>
        <taxon>Eukaryota</taxon>
        <taxon>Fungi</taxon>
        <taxon>Dikarya</taxon>
        <taxon>Ascomycota</taxon>
        <taxon>Pezizomycotina</taxon>
        <taxon>Sordariomycetes</taxon>
        <taxon>Sordariomycetidae</taxon>
        <taxon>Coniochaetales</taxon>
        <taxon>Coniochaetaceae</taxon>
        <taxon>Coniochaeta</taxon>
    </lineage>
</organism>
<evidence type="ECO:0000313" key="2">
    <source>
        <dbReference type="EMBL" id="RKU41785.1"/>
    </source>
</evidence>
<evidence type="ECO:0000256" key="1">
    <source>
        <dbReference type="SAM" id="SignalP"/>
    </source>
</evidence>
<keyword evidence="3" id="KW-1185">Reference proteome</keyword>
<feature type="signal peptide" evidence="1">
    <location>
        <begin position="1"/>
        <end position="16"/>
    </location>
</feature>
<dbReference type="EMBL" id="QVQW01000068">
    <property type="protein sequence ID" value="RKU41785.1"/>
    <property type="molecule type" value="Genomic_DNA"/>
</dbReference>